<dbReference type="Proteomes" id="UP000218505">
    <property type="component" value="Chromosome"/>
</dbReference>
<proteinExistence type="predicted"/>
<dbReference type="EMBL" id="CP023445">
    <property type="protein sequence ID" value="ATE54476.1"/>
    <property type="molecule type" value="Genomic_DNA"/>
</dbReference>
<dbReference type="AlphaFoldDB" id="A0A290Z646"/>
<evidence type="ECO:0000313" key="2">
    <source>
        <dbReference type="Proteomes" id="UP000218505"/>
    </source>
</evidence>
<gene>
    <name evidence="1" type="ORF">CNX65_15235</name>
</gene>
<keyword evidence="2" id="KW-1185">Reference proteome</keyword>
<organism evidence="1 2">
    <name type="scientific">Actinosynnema pretiosum</name>
    <dbReference type="NCBI Taxonomy" id="42197"/>
    <lineage>
        <taxon>Bacteria</taxon>
        <taxon>Bacillati</taxon>
        <taxon>Actinomycetota</taxon>
        <taxon>Actinomycetes</taxon>
        <taxon>Pseudonocardiales</taxon>
        <taxon>Pseudonocardiaceae</taxon>
        <taxon>Actinosynnema</taxon>
    </lineage>
</organism>
<reference evidence="1" key="1">
    <citation type="submission" date="2017-09" db="EMBL/GenBank/DDBJ databases">
        <title>Complete Genome Sequence of ansamitocin-producing Bacterium Actinosynnema pretiosum X47.</title>
        <authorList>
            <person name="Cao G."/>
            <person name="Zong G."/>
            <person name="Zhong C."/>
            <person name="Fu J."/>
        </authorList>
    </citation>
    <scope>NUCLEOTIDE SEQUENCE [LARGE SCALE GENOMIC DNA]</scope>
    <source>
        <strain evidence="1">X47</strain>
    </source>
</reference>
<protein>
    <submittedName>
        <fullName evidence="1">Uncharacterized protein</fullName>
    </submittedName>
</protein>
<evidence type="ECO:0000313" key="1">
    <source>
        <dbReference type="EMBL" id="ATE54476.1"/>
    </source>
</evidence>
<dbReference type="RefSeq" id="WP_096493658.1">
    <property type="nucleotide sequence ID" value="NZ_CP023445.1"/>
</dbReference>
<accession>A0A290Z646</accession>
<sequence length="309" mass="32857">MTEPGFSSRLGPLVRGLFHVREDEDAEAVLAKVAGGLEGSINDLPAHQRLAVTAAFGLGSERGGTYRERVARLAVREGVSERTVRRRADSGTGALAELLRTRHVDEPRLRWRTERLELVVVLDRTGLEVLEFRTAVAVADGLTGVELLDDVLVASRGALLAAPPQVLHGGELLVAPVSPLIRSDFVLHLPRTLNRGAPHDFAVRSRPATASARNLVCVPRHRGVLLDLKVLFPRGLRPRHVVRLADVAPDDVVTTEVLGLPAAPAGPGNAGVLDLPGASLVEVDPVGGVHLRFGDPAPGRASGLCWPSA</sequence>
<dbReference type="KEGG" id="apre:CNX65_15235"/>
<name>A0A290Z646_9PSEU</name>